<dbReference type="GeneID" id="16992427"/>
<reference evidence="7 8" key="2">
    <citation type="journal article" date="2007" name="BMC Biol.">
        <title>A 100%-complete sequence reveals unusually simple genomic features in the hot-spring red alga Cyanidioschyzon merolae.</title>
        <authorList>
            <person name="Nozaki H."/>
            <person name="Takano H."/>
            <person name="Misumi O."/>
            <person name="Terasawa K."/>
            <person name="Matsuzaki M."/>
            <person name="Maruyama S."/>
            <person name="Nishida K."/>
            <person name="Yagisawa F."/>
            <person name="Yoshida Y."/>
            <person name="Fujiwara T."/>
            <person name="Takio S."/>
            <person name="Tamura K."/>
            <person name="Chung S.J."/>
            <person name="Nakamura S."/>
            <person name="Kuroiwa H."/>
            <person name="Tanaka K."/>
            <person name="Sato N."/>
            <person name="Kuroiwa T."/>
        </authorList>
    </citation>
    <scope>NUCLEOTIDE SEQUENCE [LARGE SCALE GENOMIC DNA]</scope>
    <source>
        <strain evidence="7 8">10D</strain>
    </source>
</reference>
<feature type="transmembrane region" description="Helical" evidence="6">
    <location>
        <begin position="110"/>
        <end position="128"/>
    </location>
</feature>
<accession>M1V3W7</accession>
<dbReference type="Proteomes" id="UP000007014">
    <property type="component" value="Chromosome 3"/>
</dbReference>
<dbReference type="RefSeq" id="XP_005535271.1">
    <property type="nucleotide sequence ID" value="XM_005535214.1"/>
</dbReference>
<keyword evidence="4 6" id="KW-0472">Membrane</keyword>
<evidence type="ECO:0000256" key="6">
    <source>
        <dbReference type="SAM" id="Phobius"/>
    </source>
</evidence>
<feature type="transmembrane region" description="Helical" evidence="6">
    <location>
        <begin position="561"/>
        <end position="583"/>
    </location>
</feature>
<dbReference type="GO" id="GO:0016020">
    <property type="term" value="C:membrane"/>
    <property type="evidence" value="ECO:0007669"/>
    <property type="project" value="UniProtKB-SubCell"/>
</dbReference>
<evidence type="ECO:0000313" key="7">
    <source>
        <dbReference type="EMBL" id="BAM78985.1"/>
    </source>
</evidence>
<dbReference type="OrthoDB" id="10495725at2759"/>
<feature type="transmembrane region" description="Helical" evidence="6">
    <location>
        <begin position="641"/>
        <end position="660"/>
    </location>
</feature>
<evidence type="ECO:0000256" key="3">
    <source>
        <dbReference type="ARBA" id="ARBA00022989"/>
    </source>
</evidence>
<feature type="transmembrane region" description="Helical" evidence="6">
    <location>
        <begin position="32"/>
        <end position="49"/>
    </location>
</feature>
<dbReference type="Gramene" id="CMC041CT">
    <property type="protein sequence ID" value="CMC041CT"/>
    <property type="gene ID" value="CMC041C"/>
</dbReference>
<keyword evidence="3 6" id="KW-1133">Transmembrane helix</keyword>
<keyword evidence="2 6" id="KW-0812">Transmembrane</keyword>
<dbReference type="AlphaFoldDB" id="M1V3W7"/>
<protein>
    <submittedName>
        <fullName evidence="7">Uncharacterized protein</fullName>
    </submittedName>
</protein>
<feature type="transmembrane region" description="Helical" evidence="6">
    <location>
        <begin position="61"/>
        <end position="81"/>
    </location>
</feature>
<sequence length="1248" mass="140583">MRTYVRRSFVAVQLALGYFLTTLMVVINPTRVYMACWAPIQFALLAGVVSEFEYVGSLQQAASAAIVGPSFGATLALIIQLAAGHLLWLRIILNVVFMAILVAPRLCPPAVGSVSLSLIAFGVVENYLQLSLDSGPGHHAFMYSHYILSTCFAAFVGFFVALLVFPVSVRSLFHDSVENVLRESAKRLSRLASLLLADVFQATQIENELQERQKEQIANTFDGYHSASPRTSVEIIMEQRLSSYARMETLGRSESSFSAEATIFGFAEESALLQGGSLYLHGSLVALQRLLPLGANELTYPALFYHAPITDWSKIIYKSRDLVARIGGLESVILHRRGTEYRAVAMHRLYRSALADVTRLWARLASACNLLGLLVREKEVRWFHWPENSPHALTIFRNEKIRKYLDEVIDEKEIEALWRRVTESGLSGYQEFWRDMAIATHVEDFNREVDVTKLVRVSAIVPVESVRVAWFSTVLVHRVLDSVYELRESVYQLLERQAPMSRQSSPWWHWALNRLRDASWNVFMAVTFSTRAMYSFWSDVLRNVLQYRAADYRRFWKNNQWQLIFLIKYYIISTAAIITVVCIPASSNIRQQWEPILGYLSVVVSARPTTESAVSVALSRAAGGIVGAALGYLVLVKPALAVNAFFVDGITVAIVFVMFYCNLVDSMKWLQYTAGIAIFIFTVVCMCQYSAPVDHAVWQAAVGAMVCTAIGVGVIILFTTALSPRMASRESRRTLLRGFAASVDGAIACWEENLRRHNCDEFLDRFHQALHNIEAAPANPAVETTTEERDKEAEEVQNVRVHAHPWQETMAINKHIEALATSVAILSNALSPSFGGVNQFALWKRGFFRPPQFIVDGNVALCVVLLRLEVLNSIVNRPPIYGVRFSGAMYRLFLLALEPEFSAIFRSLIELTDALRGCLESRGILEDLFGSAEALHSDAMRRFENRKWLLQLCLSRKRAAQMQSKLNAYEGNGVEVADGGQGFCIMEPSVGLALLNFRRRRAELWFRMRRRALQIVHYIRDRYPELESRLAAHIAKMALDESSSASFAEIYEQLLENEDLDRGPQLAAVFPLLRRLMQLRNPHYHRHVRTREPRLSIAREAQSASEELLRSSLQEDDRRSTSPRGSTSPSRASFAHASESVAAEEARSCAPDAEFAQTVDHELEKELIILNFRQVVETKLLRSADASASTATLPIAGVPIDDFVHFSTFMYGLRELFGSIDYAARAIGSWTRPHHAEKLSLKRGRPFY</sequence>
<evidence type="ECO:0000256" key="2">
    <source>
        <dbReference type="ARBA" id="ARBA00022692"/>
    </source>
</evidence>
<dbReference type="KEGG" id="cme:CYME_CMC041C"/>
<proteinExistence type="predicted"/>
<feature type="transmembrane region" description="Helical" evidence="6">
    <location>
        <begin position="140"/>
        <end position="165"/>
    </location>
</feature>
<evidence type="ECO:0000256" key="5">
    <source>
        <dbReference type="SAM" id="MobiDB-lite"/>
    </source>
</evidence>
<feature type="transmembrane region" description="Helical" evidence="6">
    <location>
        <begin position="672"/>
        <end position="691"/>
    </location>
</feature>
<feature type="transmembrane region" description="Helical" evidence="6">
    <location>
        <begin position="9"/>
        <end position="26"/>
    </location>
</feature>
<feature type="compositionally biased region" description="Basic and acidic residues" evidence="5">
    <location>
        <begin position="1107"/>
        <end position="1120"/>
    </location>
</feature>
<dbReference type="STRING" id="280699.M1V3W7"/>
<dbReference type="PANTHER" id="PTHR31086">
    <property type="entry name" value="ALUMINUM-ACTIVATED MALATE TRANSPORTER 10"/>
    <property type="match status" value="1"/>
</dbReference>
<feature type="compositionally biased region" description="Low complexity" evidence="5">
    <location>
        <begin position="1122"/>
        <end position="1137"/>
    </location>
</feature>
<dbReference type="HOGENOM" id="CLU_266053_0_0_1"/>
<evidence type="ECO:0000256" key="1">
    <source>
        <dbReference type="ARBA" id="ARBA00004141"/>
    </source>
</evidence>
<evidence type="ECO:0000256" key="4">
    <source>
        <dbReference type="ARBA" id="ARBA00023136"/>
    </source>
</evidence>
<dbReference type="eggNOG" id="ENOG502SZW8">
    <property type="taxonomic scope" value="Eukaryota"/>
</dbReference>
<dbReference type="EMBL" id="AP006485">
    <property type="protein sequence ID" value="BAM78985.1"/>
    <property type="molecule type" value="Genomic_DNA"/>
</dbReference>
<comment type="subcellular location">
    <subcellularLocation>
        <location evidence="1">Membrane</location>
        <topology evidence="1">Multi-pass membrane protein</topology>
    </subcellularLocation>
</comment>
<keyword evidence="8" id="KW-1185">Reference proteome</keyword>
<dbReference type="OMA" id="WKASAME"/>
<feature type="region of interest" description="Disordered" evidence="5">
    <location>
        <begin position="1106"/>
        <end position="1137"/>
    </location>
</feature>
<reference evidence="7 8" key="1">
    <citation type="journal article" date="2004" name="Nature">
        <title>Genome sequence of the ultrasmall unicellular red alga Cyanidioschyzon merolae 10D.</title>
        <authorList>
            <person name="Matsuzaki M."/>
            <person name="Misumi O."/>
            <person name="Shin-i T."/>
            <person name="Maruyama S."/>
            <person name="Takahara M."/>
            <person name="Miyagishima S."/>
            <person name="Mori T."/>
            <person name="Nishida K."/>
            <person name="Yagisawa F."/>
            <person name="Nishida K."/>
            <person name="Yoshida Y."/>
            <person name="Nishimura Y."/>
            <person name="Nakao S."/>
            <person name="Kobayashi T."/>
            <person name="Momoyama Y."/>
            <person name="Higashiyama T."/>
            <person name="Minoda A."/>
            <person name="Sano M."/>
            <person name="Nomoto H."/>
            <person name="Oishi K."/>
            <person name="Hayashi H."/>
            <person name="Ohta F."/>
            <person name="Nishizaka S."/>
            <person name="Haga S."/>
            <person name="Miura S."/>
            <person name="Morishita T."/>
            <person name="Kabeya Y."/>
            <person name="Terasawa K."/>
            <person name="Suzuki Y."/>
            <person name="Ishii Y."/>
            <person name="Asakawa S."/>
            <person name="Takano H."/>
            <person name="Ohta N."/>
            <person name="Kuroiwa H."/>
            <person name="Tanaka K."/>
            <person name="Shimizu N."/>
            <person name="Sugano S."/>
            <person name="Sato N."/>
            <person name="Nozaki H."/>
            <person name="Ogasawara N."/>
            <person name="Kohara Y."/>
            <person name="Kuroiwa T."/>
        </authorList>
    </citation>
    <scope>NUCLEOTIDE SEQUENCE [LARGE SCALE GENOMIC DNA]</scope>
    <source>
        <strain evidence="7 8">10D</strain>
    </source>
</reference>
<evidence type="ECO:0000313" key="8">
    <source>
        <dbReference type="Proteomes" id="UP000007014"/>
    </source>
</evidence>
<feature type="transmembrane region" description="Helical" evidence="6">
    <location>
        <begin position="617"/>
        <end position="635"/>
    </location>
</feature>
<gene>
    <name evidence="7" type="ORF">CYME_CMC041C</name>
</gene>
<name>M1V3W7_CYAM1</name>
<feature type="transmembrane region" description="Helical" evidence="6">
    <location>
        <begin position="697"/>
        <end position="723"/>
    </location>
</feature>
<organism evidence="7 8">
    <name type="scientific">Cyanidioschyzon merolae (strain NIES-3377 / 10D)</name>
    <name type="common">Unicellular red alga</name>
    <dbReference type="NCBI Taxonomy" id="280699"/>
    <lineage>
        <taxon>Eukaryota</taxon>
        <taxon>Rhodophyta</taxon>
        <taxon>Bangiophyceae</taxon>
        <taxon>Cyanidiales</taxon>
        <taxon>Cyanidiaceae</taxon>
        <taxon>Cyanidioschyzon</taxon>
    </lineage>
</organism>